<reference evidence="1 2" key="1">
    <citation type="journal article" date="2019" name="Int. J. Syst. Evol. Microbiol.">
        <title>The Global Catalogue of Microorganisms (GCM) 10K type strain sequencing project: providing services to taxonomists for standard genome sequencing and annotation.</title>
        <authorList>
            <consortium name="The Broad Institute Genomics Platform"/>
            <consortium name="The Broad Institute Genome Sequencing Center for Infectious Disease"/>
            <person name="Wu L."/>
            <person name="Ma J."/>
        </authorList>
    </citation>
    <scope>NUCLEOTIDE SEQUENCE [LARGE SCALE GENOMIC DNA]</scope>
    <source>
        <strain evidence="1 2">JCM 12389</strain>
    </source>
</reference>
<name>A0ABN1AWP0_9BACI</name>
<comment type="caution">
    <text evidence="1">The sequence shown here is derived from an EMBL/GenBank/DDBJ whole genome shotgun (WGS) entry which is preliminary data.</text>
</comment>
<gene>
    <name evidence="1" type="ORF">GCM10008986_08300</name>
</gene>
<sequence>MFESLGLLATISSLKFIRKKIVPSTSKKKLRKNRNQLLN</sequence>
<evidence type="ECO:0000313" key="1">
    <source>
        <dbReference type="EMBL" id="GAA0485356.1"/>
    </source>
</evidence>
<dbReference type="Proteomes" id="UP001500880">
    <property type="component" value="Unassembled WGS sequence"/>
</dbReference>
<organism evidence="1 2">
    <name type="scientific">Salinibacillus aidingensis</name>
    <dbReference type="NCBI Taxonomy" id="237684"/>
    <lineage>
        <taxon>Bacteria</taxon>
        <taxon>Bacillati</taxon>
        <taxon>Bacillota</taxon>
        <taxon>Bacilli</taxon>
        <taxon>Bacillales</taxon>
        <taxon>Bacillaceae</taxon>
        <taxon>Salinibacillus</taxon>
    </lineage>
</organism>
<keyword evidence="2" id="KW-1185">Reference proteome</keyword>
<accession>A0ABN1AWP0</accession>
<protein>
    <submittedName>
        <fullName evidence="1">Uncharacterized protein</fullName>
    </submittedName>
</protein>
<proteinExistence type="predicted"/>
<evidence type="ECO:0000313" key="2">
    <source>
        <dbReference type="Proteomes" id="UP001500880"/>
    </source>
</evidence>
<dbReference type="EMBL" id="BAAADO010000002">
    <property type="protein sequence ID" value="GAA0485356.1"/>
    <property type="molecule type" value="Genomic_DNA"/>
</dbReference>